<gene>
    <name evidence="2" type="ORF">BpHYR1_011963</name>
</gene>
<dbReference type="EMBL" id="REGN01008910">
    <property type="protein sequence ID" value="RNA02394.1"/>
    <property type="molecule type" value="Genomic_DNA"/>
</dbReference>
<dbReference type="AlphaFoldDB" id="A0A3M7PTS9"/>
<accession>A0A3M7PTS9</accession>
<sequence length="76" mass="8898">MIKRKKHNPSPRYLYFNYWVLIGSVFVSVLISDLCSFDVTLEFFLNYEQCFKKLVKAPAYSSDLIPIEMLLSVIIT</sequence>
<keyword evidence="1" id="KW-1133">Transmembrane helix</keyword>
<name>A0A3M7PTS9_BRAPC</name>
<comment type="caution">
    <text evidence="2">The sequence shown here is derived from an EMBL/GenBank/DDBJ whole genome shotgun (WGS) entry which is preliminary data.</text>
</comment>
<evidence type="ECO:0000256" key="1">
    <source>
        <dbReference type="SAM" id="Phobius"/>
    </source>
</evidence>
<evidence type="ECO:0000313" key="2">
    <source>
        <dbReference type="EMBL" id="RNA02394.1"/>
    </source>
</evidence>
<keyword evidence="3" id="KW-1185">Reference proteome</keyword>
<organism evidence="2 3">
    <name type="scientific">Brachionus plicatilis</name>
    <name type="common">Marine rotifer</name>
    <name type="synonym">Brachionus muelleri</name>
    <dbReference type="NCBI Taxonomy" id="10195"/>
    <lineage>
        <taxon>Eukaryota</taxon>
        <taxon>Metazoa</taxon>
        <taxon>Spiralia</taxon>
        <taxon>Gnathifera</taxon>
        <taxon>Rotifera</taxon>
        <taxon>Eurotatoria</taxon>
        <taxon>Monogononta</taxon>
        <taxon>Pseudotrocha</taxon>
        <taxon>Ploima</taxon>
        <taxon>Brachionidae</taxon>
        <taxon>Brachionus</taxon>
    </lineage>
</organism>
<reference evidence="2 3" key="1">
    <citation type="journal article" date="2018" name="Sci. Rep.">
        <title>Genomic signatures of local adaptation to the degree of environmental predictability in rotifers.</title>
        <authorList>
            <person name="Franch-Gras L."/>
            <person name="Hahn C."/>
            <person name="Garcia-Roger E.M."/>
            <person name="Carmona M.J."/>
            <person name="Serra M."/>
            <person name="Gomez A."/>
        </authorList>
    </citation>
    <scope>NUCLEOTIDE SEQUENCE [LARGE SCALE GENOMIC DNA]</scope>
    <source>
        <strain evidence="2">HYR1</strain>
    </source>
</reference>
<evidence type="ECO:0000313" key="3">
    <source>
        <dbReference type="Proteomes" id="UP000276133"/>
    </source>
</evidence>
<keyword evidence="1" id="KW-0472">Membrane</keyword>
<dbReference type="Proteomes" id="UP000276133">
    <property type="component" value="Unassembled WGS sequence"/>
</dbReference>
<protein>
    <submittedName>
        <fullName evidence="2">Uncharacterized protein</fullName>
    </submittedName>
</protein>
<proteinExistence type="predicted"/>
<feature type="transmembrane region" description="Helical" evidence="1">
    <location>
        <begin position="12"/>
        <end position="31"/>
    </location>
</feature>
<keyword evidence="1" id="KW-0812">Transmembrane</keyword>